<name>A0A4U3KSG2_9BACT</name>
<evidence type="ECO:0000256" key="2">
    <source>
        <dbReference type="ARBA" id="ARBA00022692"/>
    </source>
</evidence>
<dbReference type="InterPro" id="IPR051533">
    <property type="entry name" value="WaaL-like"/>
</dbReference>
<dbReference type="GO" id="GO:0016020">
    <property type="term" value="C:membrane"/>
    <property type="evidence" value="ECO:0007669"/>
    <property type="project" value="UniProtKB-SubCell"/>
</dbReference>
<feature type="transmembrane region" description="Helical" evidence="5">
    <location>
        <begin position="408"/>
        <end position="431"/>
    </location>
</feature>
<keyword evidence="2 5" id="KW-0812">Transmembrane</keyword>
<feature type="transmembrane region" description="Helical" evidence="5">
    <location>
        <begin position="192"/>
        <end position="209"/>
    </location>
</feature>
<keyword evidence="7" id="KW-0436">Ligase</keyword>
<evidence type="ECO:0000256" key="5">
    <source>
        <dbReference type="SAM" id="Phobius"/>
    </source>
</evidence>
<dbReference type="AlphaFoldDB" id="A0A4U3KSG2"/>
<keyword evidence="3 5" id="KW-1133">Transmembrane helix</keyword>
<dbReference type="InterPro" id="IPR007016">
    <property type="entry name" value="O-antigen_ligase-rel_domated"/>
</dbReference>
<accession>A0A4U3KSG2</accession>
<dbReference type="RefSeq" id="WP_137263716.1">
    <property type="nucleotide sequence ID" value="NZ_SZQL01000023.1"/>
</dbReference>
<sequence>MKGYTQIPISATNEKQSFWKKLYNGIILQKFNSVYGVLSLVLVAAFIALLTRQYGLTPGFMIIALSVGIPVLYAVLTFPQFGTVLLLLMAYLLFLIMSLGIPFPLGTLMDALQGLLILSVLIRLKKNPDWKIFKSPISGIILVWICYNLMEVANPSAESRLAWVYTVRSVAVVMLMYFVFMYNIRTVTFIRFILKMWLLLSVVGALWAYKQEFIGFSANEEAYLHSDPNIAALLFLAGHWRKFSIFSDPVAFSYNMVVSSLLCFALITGKRKLWKKIVLGFLMALFLSAMIFSGTRGAFVLPPAALALYAVLNFNKKVLIFSIFAALAFGFLIVVPTSNQNILRFQTAFKPSDDVSFTARKVNQKRIQPYILSHPMGGGLGATGAWGQRFAPNSYLAHFPPDSGYVRVAVELGWIGLLIFCIFMFMILKTGINYYYRIRDPELKTYCLAMVLIVFAFNVGNYPQEALVQFPSNVYFYLVVALINILYRLDIEKNGPITV</sequence>
<feature type="transmembrane region" description="Helical" evidence="5">
    <location>
        <begin position="56"/>
        <end position="76"/>
    </location>
</feature>
<keyword evidence="8" id="KW-1185">Reference proteome</keyword>
<comment type="caution">
    <text evidence="7">The sequence shown here is derived from an EMBL/GenBank/DDBJ whole genome shotgun (WGS) entry which is preliminary data.</text>
</comment>
<dbReference type="PANTHER" id="PTHR37422">
    <property type="entry name" value="TEICHURONIC ACID BIOSYNTHESIS PROTEIN TUAE"/>
    <property type="match status" value="1"/>
</dbReference>
<organism evidence="7 8">
    <name type="scientific">Ilyomonas limi</name>
    <dbReference type="NCBI Taxonomy" id="2575867"/>
    <lineage>
        <taxon>Bacteria</taxon>
        <taxon>Pseudomonadati</taxon>
        <taxon>Bacteroidota</taxon>
        <taxon>Chitinophagia</taxon>
        <taxon>Chitinophagales</taxon>
        <taxon>Chitinophagaceae</taxon>
        <taxon>Ilyomonas</taxon>
    </lineage>
</organism>
<comment type="subcellular location">
    <subcellularLocation>
        <location evidence="1">Membrane</location>
        <topology evidence="1">Multi-pass membrane protein</topology>
    </subcellularLocation>
</comment>
<reference evidence="7 8" key="1">
    <citation type="submission" date="2019-05" db="EMBL/GenBank/DDBJ databases">
        <title>Panacibacter sp. strain 17mud1-8 Genome sequencing and assembly.</title>
        <authorList>
            <person name="Chhetri G."/>
        </authorList>
    </citation>
    <scope>NUCLEOTIDE SEQUENCE [LARGE SCALE GENOMIC DNA]</scope>
    <source>
        <strain evidence="7 8">17mud1-8</strain>
    </source>
</reference>
<feature type="transmembrane region" description="Helical" evidence="5">
    <location>
        <begin position="279"/>
        <end position="312"/>
    </location>
</feature>
<feature type="transmembrane region" description="Helical" evidence="5">
    <location>
        <begin position="31"/>
        <end position="50"/>
    </location>
</feature>
<evidence type="ECO:0000313" key="8">
    <source>
        <dbReference type="Proteomes" id="UP000305848"/>
    </source>
</evidence>
<evidence type="ECO:0000313" key="7">
    <source>
        <dbReference type="EMBL" id="TKK65231.1"/>
    </source>
</evidence>
<proteinExistence type="predicted"/>
<gene>
    <name evidence="7" type="ORF">FC093_20655</name>
</gene>
<dbReference type="EMBL" id="SZQL01000023">
    <property type="protein sequence ID" value="TKK65231.1"/>
    <property type="molecule type" value="Genomic_DNA"/>
</dbReference>
<keyword evidence="4 5" id="KW-0472">Membrane</keyword>
<dbReference type="OrthoDB" id="783093at2"/>
<evidence type="ECO:0000256" key="3">
    <source>
        <dbReference type="ARBA" id="ARBA00022989"/>
    </source>
</evidence>
<evidence type="ECO:0000259" key="6">
    <source>
        <dbReference type="Pfam" id="PF04932"/>
    </source>
</evidence>
<feature type="domain" description="O-antigen ligase-related" evidence="6">
    <location>
        <begin position="282"/>
        <end position="421"/>
    </location>
</feature>
<feature type="transmembrane region" description="Helical" evidence="5">
    <location>
        <begin position="162"/>
        <end position="180"/>
    </location>
</feature>
<feature type="transmembrane region" description="Helical" evidence="5">
    <location>
        <begin position="443"/>
        <end position="462"/>
    </location>
</feature>
<dbReference type="PANTHER" id="PTHR37422:SF17">
    <property type="entry name" value="O-ANTIGEN LIGASE"/>
    <property type="match status" value="1"/>
</dbReference>
<protein>
    <submittedName>
        <fullName evidence="7">O-antigen ligase family protein</fullName>
    </submittedName>
</protein>
<evidence type="ECO:0000256" key="4">
    <source>
        <dbReference type="ARBA" id="ARBA00023136"/>
    </source>
</evidence>
<feature type="transmembrane region" description="Helical" evidence="5">
    <location>
        <begin position="474"/>
        <end position="491"/>
    </location>
</feature>
<dbReference type="Proteomes" id="UP000305848">
    <property type="component" value="Unassembled WGS sequence"/>
</dbReference>
<feature type="transmembrane region" description="Helical" evidence="5">
    <location>
        <begin position="318"/>
        <end position="335"/>
    </location>
</feature>
<feature type="transmembrane region" description="Helical" evidence="5">
    <location>
        <begin position="370"/>
        <end position="388"/>
    </location>
</feature>
<evidence type="ECO:0000256" key="1">
    <source>
        <dbReference type="ARBA" id="ARBA00004141"/>
    </source>
</evidence>
<dbReference type="Pfam" id="PF04932">
    <property type="entry name" value="Wzy_C"/>
    <property type="match status" value="1"/>
</dbReference>
<feature type="transmembrane region" description="Helical" evidence="5">
    <location>
        <begin position="83"/>
        <end position="101"/>
    </location>
</feature>
<dbReference type="GO" id="GO:0016874">
    <property type="term" value="F:ligase activity"/>
    <property type="evidence" value="ECO:0007669"/>
    <property type="project" value="UniProtKB-KW"/>
</dbReference>
<feature type="transmembrane region" description="Helical" evidence="5">
    <location>
        <begin position="250"/>
        <end position="267"/>
    </location>
</feature>